<comment type="function">
    <text evidence="7 8">Cell wall formation. Catalyzes the addition of glutamate to the nucleotide precursor UDP-N-acetylmuramoyl-L-alanine (UMA).</text>
</comment>
<evidence type="ECO:0000259" key="10">
    <source>
        <dbReference type="Pfam" id="PF08245"/>
    </source>
</evidence>
<dbReference type="InterPro" id="IPR013221">
    <property type="entry name" value="Mur_ligase_cen"/>
</dbReference>
<dbReference type="Pfam" id="PF08245">
    <property type="entry name" value="Mur_ligase_M"/>
    <property type="match status" value="1"/>
</dbReference>
<dbReference type="Gene3D" id="3.90.190.20">
    <property type="entry name" value="Mur ligase, C-terminal domain"/>
    <property type="match status" value="1"/>
</dbReference>
<dbReference type="HAMAP" id="MF_00639">
    <property type="entry name" value="MurD"/>
    <property type="match status" value="1"/>
</dbReference>
<dbReference type="PANTHER" id="PTHR43692:SF1">
    <property type="entry name" value="UDP-N-ACETYLMURAMOYLALANINE--D-GLUTAMATE LIGASE"/>
    <property type="match status" value="1"/>
</dbReference>
<dbReference type="GO" id="GO:0005737">
    <property type="term" value="C:cytoplasm"/>
    <property type="evidence" value="ECO:0007669"/>
    <property type="project" value="UniProtKB-SubCell"/>
</dbReference>
<gene>
    <name evidence="7 11" type="primary">murD</name>
    <name evidence="11" type="ORF">FUA23_09275</name>
</gene>
<dbReference type="NCBIfam" id="TIGR01087">
    <property type="entry name" value="murD"/>
    <property type="match status" value="1"/>
</dbReference>
<keyword evidence="4 7" id="KW-0436">Ligase</keyword>
<comment type="caution">
    <text evidence="11">The sequence shown here is derived from an EMBL/GenBank/DDBJ whole genome shotgun (WGS) entry which is preliminary data.</text>
</comment>
<evidence type="ECO:0000313" key="11">
    <source>
        <dbReference type="EMBL" id="TXF89634.1"/>
    </source>
</evidence>
<evidence type="ECO:0000313" key="12">
    <source>
        <dbReference type="Proteomes" id="UP000321907"/>
    </source>
</evidence>
<dbReference type="InterPro" id="IPR036615">
    <property type="entry name" value="Mur_ligase_C_dom_sf"/>
</dbReference>
<keyword evidence="7 8" id="KW-0131">Cell cycle</keyword>
<keyword evidence="7 8" id="KW-0573">Peptidoglycan synthesis</keyword>
<dbReference type="RefSeq" id="WP_147930464.1">
    <property type="nucleotide sequence ID" value="NZ_VOXD01000012.1"/>
</dbReference>
<dbReference type="Gene3D" id="3.40.50.720">
    <property type="entry name" value="NAD(P)-binding Rossmann-like Domain"/>
    <property type="match status" value="1"/>
</dbReference>
<accession>A0A5C7FGV9</accession>
<reference evidence="11 12" key="1">
    <citation type="submission" date="2019-08" db="EMBL/GenBank/DDBJ databases">
        <title>Lewinella sp. strain SSH13 Genome sequencing and assembly.</title>
        <authorList>
            <person name="Kim I."/>
        </authorList>
    </citation>
    <scope>NUCLEOTIDE SEQUENCE [LARGE SCALE GENOMIC DNA]</scope>
    <source>
        <strain evidence="11 12">SSH13</strain>
    </source>
</reference>
<sequence>MKTTKNIVILGAGESGASAARLAQREGYAVFVSDAGPGNPKYLAELEAAGIEFETMQHSTERIYAADEVVKSPGIPDTVPMIVELRKRSIPVISEIEFAYRFAPKEATIVGITGSNGKTTTTMLTHHLLDFADVKSLAGGNLGDSFARLLLDHEPQDVYVLELSSFQLDGMVDFRPAIAAVLNITPDHLDRYDYKLEAYADSKVSIAKNQRLTDRLFVLADQQTIAPALRRHKIDAKLTTISDEDIRDGSVFIDGYEFTLGTGSLRGRHNGLNALFAIRIAMELGVNEKEIQLALDSFVPAPHRMEVVPTSDGRTWINDSKATNVDATYFALEAMSGSTVWIAGGTDKGNDYDVLLPFVTENVHTLICMGKDNAKLVEAFTGKVENLYECHSAAAAVTFASQLAKKGDTVLMSPCCASFDLFNNYIDRGDQFRAAVKNLNA</sequence>
<dbReference type="SUPFAM" id="SSF53623">
    <property type="entry name" value="MurD-like peptide ligases, catalytic domain"/>
    <property type="match status" value="1"/>
</dbReference>
<comment type="similarity">
    <text evidence="7">Belongs to the MurCDEF family.</text>
</comment>
<dbReference type="GO" id="GO:0008764">
    <property type="term" value="F:UDP-N-acetylmuramoylalanine-D-glutamate ligase activity"/>
    <property type="evidence" value="ECO:0007669"/>
    <property type="project" value="UniProtKB-UniRule"/>
</dbReference>
<dbReference type="InterPro" id="IPR004101">
    <property type="entry name" value="Mur_ligase_C"/>
</dbReference>
<keyword evidence="6 7" id="KW-0067">ATP-binding</keyword>
<organism evidence="11 12">
    <name type="scientific">Neolewinella aurantiaca</name>
    <dbReference type="NCBI Taxonomy" id="2602767"/>
    <lineage>
        <taxon>Bacteria</taxon>
        <taxon>Pseudomonadati</taxon>
        <taxon>Bacteroidota</taxon>
        <taxon>Saprospiria</taxon>
        <taxon>Saprospirales</taxon>
        <taxon>Lewinellaceae</taxon>
        <taxon>Neolewinella</taxon>
    </lineage>
</organism>
<dbReference type="InterPro" id="IPR036565">
    <property type="entry name" value="Mur-like_cat_sf"/>
</dbReference>
<dbReference type="GO" id="GO:0005524">
    <property type="term" value="F:ATP binding"/>
    <property type="evidence" value="ECO:0007669"/>
    <property type="project" value="UniProtKB-UniRule"/>
</dbReference>
<dbReference type="SUPFAM" id="SSF51984">
    <property type="entry name" value="MurCD N-terminal domain"/>
    <property type="match status" value="1"/>
</dbReference>
<dbReference type="OrthoDB" id="9809796at2"/>
<evidence type="ECO:0000256" key="7">
    <source>
        <dbReference type="HAMAP-Rule" id="MF_00639"/>
    </source>
</evidence>
<evidence type="ECO:0000256" key="4">
    <source>
        <dbReference type="ARBA" id="ARBA00022598"/>
    </source>
</evidence>
<evidence type="ECO:0000256" key="1">
    <source>
        <dbReference type="ARBA" id="ARBA00004496"/>
    </source>
</evidence>
<dbReference type="PANTHER" id="PTHR43692">
    <property type="entry name" value="UDP-N-ACETYLMURAMOYLALANINE--D-GLUTAMATE LIGASE"/>
    <property type="match status" value="1"/>
</dbReference>
<evidence type="ECO:0000256" key="2">
    <source>
        <dbReference type="ARBA" id="ARBA00004752"/>
    </source>
</evidence>
<dbReference type="AlphaFoldDB" id="A0A5C7FGV9"/>
<dbReference type="Pfam" id="PF02875">
    <property type="entry name" value="Mur_ligase_C"/>
    <property type="match status" value="1"/>
</dbReference>
<keyword evidence="7 8" id="KW-0133">Cell shape</keyword>
<proteinExistence type="inferred from homology"/>
<keyword evidence="7 8" id="KW-0961">Cell wall biogenesis/degradation</keyword>
<comment type="pathway">
    <text evidence="2 7 8">Cell wall biogenesis; peptidoglycan biosynthesis.</text>
</comment>
<comment type="catalytic activity">
    <reaction evidence="7 8">
        <text>UDP-N-acetyl-alpha-D-muramoyl-L-alanine + D-glutamate + ATP = UDP-N-acetyl-alpha-D-muramoyl-L-alanyl-D-glutamate + ADP + phosphate + H(+)</text>
        <dbReference type="Rhea" id="RHEA:16429"/>
        <dbReference type="ChEBI" id="CHEBI:15378"/>
        <dbReference type="ChEBI" id="CHEBI:29986"/>
        <dbReference type="ChEBI" id="CHEBI:30616"/>
        <dbReference type="ChEBI" id="CHEBI:43474"/>
        <dbReference type="ChEBI" id="CHEBI:83898"/>
        <dbReference type="ChEBI" id="CHEBI:83900"/>
        <dbReference type="ChEBI" id="CHEBI:456216"/>
        <dbReference type="EC" id="6.3.2.9"/>
    </reaction>
</comment>
<dbReference type="GO" id="GO:0071555">
    <property type="term" value="P:cell wall organization"/>
    <property type="evidence" value="ECO:0007669"/>
    <property type="project" value="UniProtKB-KW"/>
</dbReference>
<dbReference type="Pfam" id="PF21799">
    <property type="entry name" value="MurD-like_N"/>
    <property type="match status" value="1"/>
</dbReference>
<feature type="domain" description="Mur ligase central" evidence="10">
    <location>
        <begin position="112"/>
        <end position="280"/>
    </location>
</feature>
<comment type="subcellular location">
    <subcellularLocation>
        <location evidence="1 7 8">Cytoplasm</location>
    </subcellularLocation>
</comment>
<dbReference type="Proteomes" id="UP000321907">
    <property type="component" value="Unassembled WGS sequence"/>
</dbReference>
<keyword evidence="3 7" id="KW-0963">Cytoplasm</keyword>
<name>A0A5C7FGV9_9BACT</name>
<dbReference type="Gene3D" id="3.40.1190.10">
    <property type="entry name" value="Mur-like, catalytic domain"/>
    <property type="match status" value="1"/>
</dbReference>
<dbReference type="SUPFAM" id="SSF53244">
    <property type="entry name" value="MurD-like peptide ligases, peptide-binding domain"/>
    <property type="match status" value="1"/>
</dbReference>
<dbReference type="GO" id="GO:0051301">
    <property type="term" value="P:cell division"/>
    <property type="evidence" value="ECO:0007669"/>
    <property type="project" value="UniProtKB-KW"/>
</dbReference>
<dbReference type="InterPro" id="IPR005762">
    <property type="entry name" value="MurD"/>
</dbReference>
<evidence type="ECO:0000256" key="3">
    <source>
        <dbReference type="ARBA" id="ARBA00022490"/>
    </source>
</evidence>
<protein>
    <recommendedName>
        <fullName evidence="7 8">UDP-N-acetylmuramoylalanine--D-glutamate ligase</fullName>
        <ecNumber evidence="7 8">6.3.2.9</ecNumber>
    </recommendedName>
    <alternativeName>
        <fullName evidence="7">D-glutamic acid-adding enzyme</fullName>
    </alternativeName>
    <alternativeName>
        <fullName evidence="7">UDP-N-acetylmuramoyl-L-alanyl-D-glutamate synthetase</fullName>
    </alternativeName>
</protein>
<dbReference type="GO" id="GO:0009252">
    <property type="term" value="P:peptidoglycan biosynthetic process"/>
    <property type="evidence" value="ECO:0007669"/>
    <property type="project" value="UniProtKB-UniRule"/>
</dbReference>
<feature type="binding site" evidence="7">
    <location>
        <begin position="114"/>
        <end position="120"/>
    </location>
    <ligand>
        <name>ATP</name>
        <dbReference type="ChEBI" id="CHEBI:30616"/>
    </ligand>
</feature>
<evidence type="ECO:0000256" key="5">
    <source>
        <dbReference type="ARBA" id="ARBA00022741"/>
    </source>
</evidence>
<keyword evidence="7 8" id="KW-0132">Cell division</keyword>
<dbReference type="EMBL" id="VOXD01000012">
    <property type="protein sequence ID" value="TXF89634.1"/>
    <property type="molecule type" value="Genomic_DNA"/>
</dbReference>
<dbReference type="GO" id="GO:0008360">
    <property type="term" value="P:regulation of cell shape"/>
    <property type="evidence" value="ECO:0007669"/>
    <property type="project" value="UniProtKB-KW"/>
</dbReference>
<keyword evidence="12" id="KW-1185">Reference proteome</keyword>
<keyword evidence="5 7" id="KW-0547">Nucleotide-binding</keyword>
<evidence type="ECO:0000259" key="9">
    <source>
        <dbReference type="Pfam" id="PF02875"/>
    </source>
</evidence>
<dbReference type="EC" id="6.3.2.9" evidence="7 8"/>
<evidence type="ECO:0000256" key="8">
    <source>
        <dbReference type="RuleBase" id="RU003664"/>
    </source>
</evidence>
<evidence type="ECO:0000256" key="6">
    <source>
        <dbReference type="ARBA" id="ARBA00022840"/>
    </source>
</evidence>
<dbReference type="UniPathway" id="UPA00219"/>
<feature type="domain" description="Mur ligase C-terminal" evidence="9">
    <location>
        <begin position="303"/>
        <end position="415"/>
    </location>
</feature>